<dbReference type="Proteomes" id="UP000235371">
    <property type="component" value="Unassembled WGS sequence"/>
</dbReference>
<organism evidence="1 2">
    <name type="scientific">Hyaloscypha bicolor E</name>
    <dbReference type="NCBI Taxonomy" id="1095630"/>
    <lineage>
        <taxon>Eukaryota</taxon>
        <taxon>Fungi</taxon>
        <taxon>Dikarya</taxon>
        <taxon>Ascomycota</taxon>
        <taxon>Pezizomycotina</taxon>
        <taxon>Leotiomycetes</taxon>
        <taxon>Helotiales</taxon>
        <taxon>Hyaloscyphaceae</taxon>
        <taxon>Hyaloscypha</taxon>
        <taxon>Hyaloscypha bicolor</taxon>
    </lineage>
</organism>
<sequence length="142" mass="16203">MTKPQLKPYTDQRDVFGIRNQDPRKSTLLNIVRRAIDLDLLFWKQKAFFKFEVDAISLSRPLPFDPAWMEADDLEAKEDFLVQRRAPVTLFCAPALVKCGTPEADSFDKRVVICEAAEGEELVVLVVVHPLCIVRVLRSCGR</sequence>
<protein>
    <submittedName>
        <fullName evidence="1">Uncharacterized protein</fullName>
    </submittedName>
</protein>
<gene>
    <name evidence="1" type="ORF">K444DRAFT_217417</name>
</gene>
<evidence type="ECO:0000313" key="2">
    <source>
        <dbReference type="Proteomes" id="UP000235371"/>
    </source>
</evidence>
<evidence type="ECO:0000313" key="1">
    <source>
        <dbReference type="EMBL" id="PMD52486.1"/>
    </source>
</evidence>
<reference evidence="1 2" key="1">
    <citation type="submission" date="2016-04" db="EMBL/GenBank/DDBJ databases">
        <title>A degradative enzymes factory behind the ericoid mycorrhizal symbiosis.</title>
        <authorList>
            <consortium name="DOE Joint Genome Institute"/>
            <person name="Martino E."/>
            <person name="Morin E."/>
            <person name="Grelet G."/>
            <person name="Kuo A."/>
            <person name="Kohler A."/>
            <person name="Daghino S."/>
            <person name="Barry K."/>
            <person name="Choi C."/>
            <person name="Cichocki N."/>
            <person name="Clum A."/>
            <person name="Copeland A."/>
            <person name="Hainaut M."/>
            <person name="Haridas S."/>
            <person name="Labutti K."/>
            <person name="Lindquist E."/>
            <person name="Lipzen A."/>
            <person name="Khouja H.-R."/>
            <person name="Murat C."/>
            <person name="Ohm R."/>
            <person name="Olson A."/>
            <person name="Spatafora J."/>
            <person name="Veneault-Fourrey C."/>
            <person name="Henrissat B."/>
            <person name="Grigoriev I."/>
            <person name="Martin F."/>
            <person name="Perotto S."/>
        </authorList>
    </citation>
    <scope>NUCLEOTIDE SEQUENCE [LARGE SCALE GENOMIC DNA]</scope>
    <source>
        <strain evidence="1 2">E</strain>
    </source>
</reference>
<dbReference type="EMBL" id="KZ613903">
    <property type="protein sequence ID" value="PMD52486.1"/>
    <property type="molecule type" value="Genomic_DNA"/>
</dbReference>
<dbReference type="InParanoid" id="A0A2J6SNX7"/>
<dbReference type="GeneID" id="36579209"/>
<accession>A0A2J6SNX7</accession>
<keyword evidence="2" id="KW-1185">Reference proteome</keyword>
<name>A0A2J6SNX7_9HELO</name>
<dbReference type="RefSeq" id="XP_024729390.1">
    <property type="nucleotide sequence ID" value="XM_024871127.1"/>
</dbReference>
<dbReference type="AlphaFoldDB" id="A0A2J6SNX7"/>
<proteinExistence type="predicted"/>